<keyword evidence="1 5" id="KW-0768">Sushi</keyword>
<keyword evidence="2" id="KW-0677">Repeat</keyword>
<evidence type="ECO:0000256" key="3">
    <source>
        <dbReference type="ARBA" id="ARBA00023157"/>
    </source>
</evidence>
<feature type="domain" description="Sushi" evidence="7">
    <location>
        <begin position="463"/>
        <end position="523"/>
    </location>
</feature>
<evidence type="ECO:0000313" key="9">
    <source>
        <dbReference type="Proteomes" id="UP000887013"/>
    </source>
</evidence>
<dbReference type="SUPFAM" id="SSF57535">
    <property type="entry name" value="Complement control module/SCR domain"/>
    <property type="match status" value="10"/>
</dbReference>
<dbReference type="PANTHER" id="PTHR19325">
    <property type="entry name" value="COMPLEMENT COMPONENT-RELATED SUSHI DOMAIN-CONTAINING"/>
    <property type="match status" value="1"/>
</dbReference>
<comment type="caution">
    <text evidence="8">The sequence shown here is derived from an EMBL/GenBank/DDBJ whole genome shotgun (WGS) entry which is preliminary data.</text>
</comment>
<dbReference type="CDD" id="cd00033">
    <property type="entry name" value="CCP"/>
    <property type="match status" value="7"/>
</dbReference>
<dbReference type="PROSITE" id="PS50923">
    <property type="entry name" value="SUSHI"/>
    <property type="match status" value="7"/>
</dbReference>
<keyword evidence="4" id="KW-0325">Glycoprotein</keyword>
<evidence type="ECO:0000256" key="2">
    <source>
        <dbReference type="ARBA" id="ARBA00022737"/>
    </source>
</evidence>
<dbReference type="AlphaFoldDB" id="A0A8X6TQ09"/>
<protein>
    <submittedName>
        <fullName evidence="8">Protein lev-9</fullName>
    </submittedName>
</protein>
<gene>
    <name evidence="8" type="primary">lev-9</name>
    <name evidence="8" type="ORF">NPIL_238741</name>
</gene>
<dbReference type="SMART" id="SM00032">
    <property type="entry name" value="CCP"/>
    <property type="match status" value="14"/>
</dbReference>
<dbReference type="InterPro" id="IPR050350">
    <property type="entry name" value="Compl-Cell_Adhes-Reg"/>
</dbReference>
<evidence type="ECO:0000256" key="4">
    <source>
        <dbReference type="ARBA" id="ARBA00023180"/>
    </source>
</evidence>
<evidence type="ECO:0000256" key="5">
    <source>
        <dbReference type="PROSITE-ProRule" id="PRU00302"/>
    </source>
</evidence>
<evidence type="ECO:0000256" key="6">
    <source>
        <dbReference type="SAM" id="SignalP"/>
    </source>
</evidence>
<feature type="domain" description="Sushi" evidence="7">
    <location>
        <begin position="972"/>
        <end position="1043"/>
    </location>
</feature>
<dbReference type="InterPro" id="IPR035976">
    <property type="entry name" value="Sushi/SCR/CCP_sf"/>
</dbReference>
<feature type="chain" id="PRO_5036503418" evidence="6">
    <location>
        <begin position="20"/>
        <end position="1106"/>
    </location>
</feature>
<feature type="domain" description="Sushi" evidence="7">
    <location>
        <begin position="89"/>
        <end position="155"/>
    </location>
</feature>
<accession>A0A8X6TQ09</accession>
<organism evidence="8 9">
    <name type="scientific">Nephila pilipes</name>
    <name type="common">Giant wood spider</name>
    <name type="synonym">Nephila maculata</name>
    <dbReference type="NCBI Taxonomy" id="299642"/>
    <lineage>
        <taxon>Eukaryota</taxon>
        <taxon>Metazoa</taxon>
        <taxon>Ecdysozoa</taxon>
        <taxon>Arthropoda</taxon>
        <taxon>Chelicerata</taxon>
        <taxon>Arachnida</taxon>
        <taxon>Araneae</taxon>
        <taxon>Araneomorphae</taxon>
        <taxon>Entelegynae</taxon>
        <taxon>Araneoidea</taxon>
        <taxon>Nephilidae</taxon>
        <taxon>Nephila</taxon>
    </lineage>
</organism>
<feature type="disulfide bond" evidence="5">
    <location>
        <begin position="302"/>
        <end position="329"/>
    </location>
</feature>
<dbReference type="OrthoDB" id="6426201at2759"/>
<evidence type="ECO:0000256" key="1">
    <source>
        <dbReference type="ARBA" id="ARBA00022659"/>
    </source>
</evidence>
<feature type="signal peptide" evidence="6">
    <location>
        <begin position="1"/>
        <end position="19"/>
    </location>
</feature>
<keyword evidence="3 5" id="KW-1015">Disulfide bond</keyword>
<dbReference type="EMBL" id="BMAW01063124">
    <property type="protein sequence ID" value="GFT38807.1"/>
    <property type="molecule type" value="Genomic_DNA"/>
</dbReference>
<feature type="domain" description="Sushi" evidence="7">
    <location>
        <begin position="156"/>
        <end position="213"/>
    </location>
</feature>
<name>A0A8X6TQ09_NEPPI</name>
<feature type="domain" description="Sushi" evidence="7">
    <location>
        <begin position="214"/>
        <end position="271"/>
    </location>
</feature>
<evidence type="ECO:0000313" key="8">
    <source>
        <dbReference type="EMBL" id="GFT38807.1"/>
    </source>
</evidence>
<feature type="domain" description="Sushi" evidence="7">
    <location>
        <begin position="272"/>
        <end position="331"/>
    </location>
</feature>
<sequence length="1106" mass="122167">MKLFLITVTLSIIIQGTVVRSDPEEDEDNLNDYFEEDENSNSTTIDESNVEGNETLIRAIETAEVTVFQNISEKTTRSGKENYSTLGPNECEKPPFIHNAEITSEEQSRYEVGAKVSYKCAFGYITDGAVPSSHCILSDTTGTPQWTKPELSCVARSCGDPGFVANAQRTGSVFTFPNKVSYECDEGYKLIGYGSRYCHASGRWSGVLPTCERVFCNPPPDPMNGRVIYSSLAFESELRYECEGGYILRNFQGRSCIGNGTWSGVEPVCQDTQCEPPVSPEFGTVQVVGGKSSVGTRAIYTCDAGRILKGSPSSRCLDTGEWTFPTPKCLEPCSVPKVNHGKIGKYVGYRKNRFEEVYVGNKVEEKEEMYLRCENNYEVSGKPTKEEKITCDDGEWSTIPECQPAQCRRSPPPTANAHVSSVNRTHGGGVVYLCKTPFVKVKFGNVICDFGTWKGVTPVCRDSRCSKDDLSFPGLVMGKKRYYHPGETFIPSCESGYYLAKQNNNSLSCENGNWKGHLPPCTPAACHLENIDQEDMASDNEGIVLSGVSAQVKCKTGFSRSGHQARCLKGKWTLTGKLCQESDCNIHKIANGGFTEQVEKKKWKIISYERWVEYEKIGLGRKRSPNTSVYVTCDAGFTFQGKDTNNVPVKCSTGKWNPHPVCLTTGTPYNEKDESTFDGSVIVGRTQFMNVSKDSAIETIRPLSIVFPSQTVSEANLRPAFIVTSTSHPSCFCTYINQDQALAAFAGTESLSYGSRVKDNCTVKFHCHQFGYARLNGPAEIRCKDCQWQPSEFPTCVQSQIGETIFQINGNYKLNPGGVIAIEKGKTISINCYSNGIEDYPKWTAPKGISQVTLTGFADVSCPKLYDPDLLIEYDKEQSFNSSAFFSCKGPHLELVGTRVRTCMSNGQWSGFKPQCKKLCPKIPEVEGMTVSYNKGLSIGSVAAFHCFSPRARSGVPHTTCKQNGEWNDPIPVCTLPNCLVDSLFKIVPEYVVPDMESISSEYVPFNSTISLKCEDGLRLNGPDKAKCGQNGEWEVSKVQCMNGCSQPEKAKDSELIIEPNKDFYRLGELIMLSCPAGQTLSSEEFRLMCLVTGWSQNNLPHCIDG</sequence>
<keyword evidence="9" id="KW-1185">Reference proteome</keyword>
<feature type="disulfide bond" evidence="5">
    <location>
        <begin position="184"/>
        <end position="211"/>
    </location>
</feature>
<proteinExistence type="predicted"/>
<comment type="caution">
    <text evidence="5">Lacks conserved residue(s) required for the propagation of feature annotation.</text>
</comment>
<evidence type="ECO:0000259" key="7">
    <source>
        <dbReference type="PROSITE" id="PS50923"/>
    </source>
</evidence>
<feature type="disulfide bond" evidence="5">
    <location>
        <begin position="1014"/>
        <end position="1041"/>
    </location>
</feature>
<dbReference type="PANTHER" id="PTHR19325:SF575">
    <property type="entry name" value="LOCOMOTION-RELATED PROTEIN HIKARU GENKI"/>
    <property type="match status" value="1"/>
</dbReference>
<dbReference type="Gene3D" id="2.10.70.10">
    <property type="entry name" value="Complement Module, domain 1"/>
    <property type="match status" value="10"/>
</dbReference>
<dbReference type="InterPro" id="IPR000436">
    <property type="entry name" value="Sushi_SCR_CCP_dom"/>
</dbReference>
<feature type="disulfide bond" evidence="5">
    <location>
        <begin position="242"/>
        <end position="269"/>
    </location>
</feature>
<reference evidence="8" key="1">
    <citation type="submission" date="2020-08" db="EMBL/GenBank/DDBJ databases">
        <title>Multicomponent nature underlies the extraordinary mechanical properties of spider dragline silk.</title>
        <authorList>
            <person name="Kono N."/>
            <person name="Nakamura H."/>
            <person name="Mori M."/>
            <person name="Yoshida Y."/>
            <person name="Ohtoshi R."/>
            <person name="Malay A.D."/>
            <person name="Moran D.A.P."/>
            <person name="Tomita M."/>
            <person name="Numata K."/>
            <person name="Arakawa K."/>
        </authorList>
    </citation>
    <scope>NUCLEOTIDE SEQUENCE</scope>
</reference>
<dbReference type="Proteomes" id="UP000887013">
    <property type="component" value="Unassembled WGS sequence"/>
</dbReference>
<dbReference type="Pfam" id="PF00084">
    <property type="entry name" value="Sushi"/>
    <property type="match status" value="10"/>
</dbReference>
<keyword evidence="6" id="KW-0732">Signal</keyword>
<feature type="domain" description="Sushi" evidence="7">
    <location>
        <begin position="860"/>
        <end position="918"/>
    </location>
</feature>